<evidence type="ECO:0000313" key="1">
    <source>
        <dbReference type="EMBL" id="ETW15297.1"/>
    </source>
</evidence>
<protein>
    <submittedName>
        <fullName evidence="1">Uncharacterized protein</fullName>
    </submittedName>
</protein>
<accession>A0A024UYH1</accession>
<dbReference type="AlphaFoldDB" id="A0A024UYH1"/>
<evidence type="ECO:0000313" key="2">
    <source>
        <dbReference type="Proteomes" id="UP000030690"/>
    </source>
</evidence>
<sequence>MHIYLIHYYIDFNSSIISYMYFCCTSYIVHLCETPFVISIYIYTVVQELRTNYIPSKRKGIIFILK</sequence>
<organism evidence="1 2">
    <name type="scientific">Plasmodium falciparum Vietnam Oak-Knoll</name>
    <name type="common">FVO</name>
    <dbReference type="NCBI Taxonomy" id="1036723"/>
    <lineage>
        <taxon>Eukaryota</taxon>
        <taxon>Sar</taxon>
        <taxon>Alveolata</taxon>
        <taxon>Apicomplexa</taxon>
        <taxon>Aconoidasida</taxon>
        <taxon>Haemosporida</taxon>
        <taxon>Plasmodiidae</taxon>
        <taxon>Plasmodium</taxon>
        <taxon>Plasmodium (Laverania)</taxon>
    </lineage>
</organism>
<dbReference type="EMBL" id="KI925184">
    <property type="protein sequence ID" value="ETW15297.1"/>
    <property type="molecule type" value="Genomic_DNA"/>
</dbReference>
<dbReference type="Proteomes" id="UP000030690">
    <property type="component" value="Unassembled WGS sequence"/>
</dbReference>
<proteinExistence type="predicted"/>
<reference evidence="1 2" key="1">
    <citation type="submission" date="2013-02" db="EMBL/GenBank/DDBJ databases">
        <title>The Genome Annotation of Plasmodium falciparum Vietnam Oak-Knoll (FVO).</title>
        <authorList>
            <consortium name="The Broad Institute Genome Sequencing Platform"/>
            <consortium name="The Broad Institute Genome Sequencing Center for Infectious Disease"/>
            <person name="Neafsey D."/>
            <person name="Hoffman S."/>
            <person name="Volkman S."/>
            <person name="Rosenthal P."/>
            <person name="Walker B."/>
            <person name="Young S.K."/>
            <person name="Zeng Q."/>
            <person name="Gargeya S."/>
            <person name="Fitzgerald M."/>
            <person name="Haas B."/>
            <person name="Abouelleil A."/>
            <person name="Allen A.W."/>
            <person name="Alvarado L."/>
            <person name="Arachchi H.M."/>
            <person name="Berlin A.M."/>
            <person name="Chapman S.B."/>
            <person name="Gainer-Dewar J."/>
            <person name="Goldberg J."/>
            <person name="Griggs A."/>
            <person name="Gujja S."/>
            <person name="Hansen M."/>
            <person name="Howarth C."/>
            <person name="Imamovic A."/>
            <person name="Ireland A."/>
            <person name="Larimer J."/>
            <person name="McCowan C."/>
            <person name="Murphy C."/>
            <person name="Pearson M."/>
            <person name="Poon T.W."/>
            <person name="Priest M."/>
            <person name="Roberts A."/>
            <person name="Saif S."/>
            <person name="Shea T."/>
            <person name="Sisk P."/>
            <person name="Sykes S."/>
            <person name="Wortman J."/>
            <person name="Nusbaum C."/>
            <person name="Birren B."/>
        </authorList>
    </citation>
    <scope>NUCLEOTIDE SEQUENCE [LARGE SCALE GENOMIC DNA]</scope>
    <source>
        <strain evidence="2">Vietnam Oak-Knoll (FVO)</strain>
    </source>
</reference>
<reference evidence="1 2" key="2">
    <citation type="submission" date="2013-02" db="EMBL/GenBank/DDBJ databases">
        <title>The Genome Sequence of Plasmodium falciparum Vietnam Oak-Knoll (FVO).</title>
        <authorList>
            <consortium name="The Broad Institute Genome Sequencing Platform"/>
            <consortium name="The Broad Institute Genome Sequencing Center for Infectious Disease"/>
            <person name="Neafsey D."/>
            <person name="Cheeseman I."/>
            <person name="Volkman S."/>
            <person name="Adams J."/>
            <person name="Walker B."/>
            <person name="Young S.K."/>
            <person name="Zeng Q."/>
            <person name="Gargeya S."/>
            <person name="Fitzgerald M."/>
            <person name="Haas B."/>
            <person name="Abouelleil A."/>
            <person name="Alvarado L."/>
            <person name="Arachchi H.M."/>
            <person name="Berlin A.M."/>
            <person name="Chapman S.B."/>
            <person name="Dewar J."/>
            <person name="Goldberg J."/>
            <person name="Griggs A."/>
            <person name="Gujja S."/>
            <person name="Hansen M."/>
            <person name="Howarth C."/>
            <person name="Imamovic A."/>
            <person name="Larimer J."/>
            <person name="McCowan C."/>
            <person name="Murphy C."/>
            <person name="Neiman D."/>
            <person name="Pearson M."/>
            <person name="Priest M."/>
            <person name="Roberts A."/>
            <person name="Saif S."/>
            <person name="Shea T."/>
            <person name="Sisk P."/>
            <person name="Sykes S."/>
            <person name="Wortman J."/>
            <person name="Nusbaum C."/>
            <person name="Birren B."/>
        </authorList>
    </citation>
    <scope>NUCLEOTIDE SEQUENCE [LARGE SCALE GENOMIC DNA]</scope>
    <source>
        <strain evidence="2">Vietnam Oak-Knoll (FVO)</strain>
    </source>
</reference>
<gene>
    <name evidence="1" type="ORF">PFFVO_05591</name>
</gene>
<name>A0A024UYH1_PLAFA</name>